<dbReference type="InterPro" id="IPR013974">
    <property type="entry name" value="SAF"/>
</dbReference>
<comment type="caution">
    <text evidence="3">The sequence shown here is derived from an EMBL/GenBank/DDBJ whole genome shotgun (WGS) entry which is preliminary data.</text>
</comment>
<keyword evidence="3" id="KW-0378">Hydrolase</keyword>
<sequence>MSAKKVVVLHEEDNVGVAISNLQEGDTVYVKEMVIRLHSDIAFGHKIALKDLPSGEQVLKYGVPIGITTSEVKQGEHLHVHNMESLYMKQFTR</sequence>
<organism evidence="3 4">
    <name type="scientific">Seonamhaeicola marinus</name>
    <dbReference type="NCBI Taxonomy" id="1912246"/>
    <lineage>
        <taxon>Bacteria</taxon>
        <taxon>Pseudomonadati</taxon>
        <taxon>Bacteroidota</taxon>
        <taxon>Flavobacteriia</taxon>
        <taxon>Flavobacteriales</taxon>
        <taxon>Flavobacteriaceae</taxon>
    </lineage>
</organism>
<reference evidence="3 4" key="1">
    <citation type="submission" date="2019-08" db="EMBL/GenBank/DDBJ databases">
        <title>Seonamhaeicola sediminis sp. nov., isolated from marine sediment.</title>
        <authorList>
            <person name="Cao W.R."/>
        </authorList>
    </citation>
    <scope>NUCLEOTIDE SEQUENCE [LARGE SCALE GENOMIC DNA]</scope>
    <source>
        <strain evidence="3 4">B011</strain>
    </source>
</reference>
<dbReference type="CDD" id="cd11613">
    <property type="entry name" value="SAF_AH_GD"/>
    <property type="match status" value="1"/>
</dbReference>
<evidence type="ECO:0000313" key="3">
    <source>
        <dbReference type="EMBL" id="TYA89244.1"/>
    </source>
</evidence>
<keyword evidence="1" id="KW-0456">Lyase</keyword>
<dbReference type="OrthoDB" id="9804574at2"/>
<dbReference type="Gene3D" id="2.30.130.110">
    <property type="match status" value="1"/>
</dbReference>
<evidence type="ECO:0000259" key="2">
    <source>
        <dbReference type="SMART" id="SM00858"/>
    </source>
</evidence>
<dbReference type="AlphaFoldDB" id="A0A5D0IZY4"/>
<dbReference type="GO" id="GO:0019698">
    <property type="term" value="P:D-galacturonate catabolic process"/>
    <property type="evidence" value="ECO:0007669"/>
    <property type="project" value="TreeGrafter"/>
</dbReference>
<dbReference type="GO" id="GO:0016829">
    <property type="term" value="F:lyase activity"/>
    <property type="evidence" value="ECO:0007669"/>
    <property type="project" value="UniProtKB-KW"/>
</dbReference>
<feature type="domain" description="SAF" evidence="2">
    <location>
        <begin position="13"/>
        <end position="84"/>
    </location>
</feature>
<dbReference type="Proteomes" id="UP000323930">
    <property type="component" value="Unassembled WGS sequence"/>
</dbReference>
<dbReference type="InterPro" id="IPR044144">
    <property type="entry name" value="SAF_UxaA/GarD"/>
</dbReference>
<keyword evidence="4" id="KW-1185">Reference proteome</keyword>
<dbReference type="SMART" id="SM00858">
    <property type="entry name" value="SAF"/>
    <property type="match status" value="1"/>
</dbReference>
<dbReference type="RefSeq" id="WP_148540110.1">
    <property type="nucleotide sequence ID" value="NZ_VSDQ01000241.1"/>
</dbReference>
<gene>
    <name evidence="3" type="ORF">FUA24_03680</name>
</gene>
<dbReference type="Pfam" id="PF08666">
    <property type="entry name" value="SAF"/>
    <property type="match status" value="1"/>
</dbReference>
<accession>A0A5D0IZY4</accession>
<dbReference type="EMBL" id="VSDQ01000241">
    <property type="protein sequence ID" value="TYA89244.1"/>
    <property type="molecule type" value="Genomic_DNA"/>
</dbReference>
<dbReference type="InterPro" id="IPR052172">
    <property type="entry name" value="UxaA_altronate/galactarate_dh"/>
</dbReference>
<protein>
    <submittedName>
        <fullName evidence="3">UxaA family hydrolase</fullName>
    </submittedName>
</protein>
<dbReference type="PANTHER" id="PTHR30536:SF5">
    <property type="entry name" value="ALTRONATE DEHYDRATASE"/>
    <property type="match status" value="1"/>
</dbReference>
<evidence type="ECO:0000313" key="4">
    <source>
        <dbReference type="Proteomes" id="UP000323930"/>
    </source>
</evidence>
<proteinExistence type="predicted"/>
<dbReference type="PANTHER" id="PTHR30536">
    <property type="entry name" value="ALTRONATE/GALACTARATE DEHYDRATASE"/>
    <property type="match status" value="1"/>
</dbReference>
<dbReference type="GO" id="GO:0016787">
    <property type="term" value="F:hydrolase activity"/>
    <property type="evidence" value="ECO:0007669"/>
    <property type="project" value="UniProtKB-KW"/>
</dbReference>
<evidence type="ECO:0000256" key="1">
    <source>
        <dbReference type="ARBA" id="ARBA00023239"/>
    </source>
</evidence>
<name>A0A5D0IZY4_9FLAO</name>